<evidence type="ECO:0000259" key="2">
    <source>
        <dbReference type="Pfam" id="PF23717"/>
    </source>
</evidence>
<sequence>MKTVLGLSVTSHGIAWALVDGRGAGDTTLDDDAFEVDATDQLAVRATAAARSAQAIAASSGQDVASIGVSAAGADADEALGQLLDLLAAAGFDDVRIVPDDFGTGAAVRGARAAALAVATNAVARTPRPAAVRAPAPRRYPAVRAAAAAVAAIATGLMTVGSQHVDPVPVPAAVDTDVNAAAEPQLVTVVSPREETRSVARPEDGPVAQRADRAPIAQPAEQVAELPAETAQPTVSVQTVAVAETPAAQPIPVVPAAAPAQAPAVPAVPMQQSATVNAAHLPAVQAHLPGAEAHVAADPSPGPALASPGAAPAPAPMLVPAPAPAPAPAPPSDPISGWLLAAMP</sequence>
<dbReference type="Pfam" id="PF23717">
    <property type="entry name" value="DUF7159"/>
    <property type="match status" value="1"/>
</dbReference>
<dbReference type="EMBL" id="LFOD01000003">
    <property type="protein sequence ID" value="KMV19559.1"/>
    <property type="molecule type" value="Genomic_DNA"/>
</dbReference>
<name>A0A0J8X274_9MYCO</name>
<organism evidence="3 4">
    <name type="scientific">Mycolicibacterium conceptionense</name>
    <dbReference type="NCBI Taxonomy" id="451644"/>
    <lineage>
        <taxon>Bacteria</taxon>
        <taxon>Bacillati</taxon>
        <taxon>Actinomycetota</taxon>
        <taxon>Actinomycetes</taxon>
        <taxon>Mycobacteriales</taxon>
        <taxon>Mycobacteriaceae</taxon>
        <taxon>Mycolicibacterium</taxon>
    </lineage>
</organism>
<feature type="region of interest" description="Disordered" evidence="1">
    <location>
        <begin position="294"/>
        <end position="313"/>
    </location>
</feature>
<accession>A0A0J8X274</accession>
<feature type="compositionally biased region" description="Low complexity" evidence="1">
    <location>
        <begin position="296"/>
        <end position="310"/>
    </location>
</feature>
<comment type="caution">
    <text evidence="3">The sequence shown here is derived from an EMBL/GenBank/DDBJ whole genome shotgun (WGS) entry which is preliminary data.</text>
</comment>
<protein>
    <recommendedName>
        <fullName evidence="2">DUF7159 domain-containing protein</fullName>
    </recommendedName>
</protein>
<proteinExistence type="predicted"/>
<dbReference type="InterPro" id="IPR055583">
    <property type="entry name" value="DUF7159"/>
</dbReference>
<dbReference type="AlphaFoldDB" id="A0A0J8X274"/>
<evidence type="ECO:0000313" key="3">
    <source>
        <dbReference type="EMBL" id="KMV19559.1"/>
    </source>
</evidence>
<reference evidence="3 4" key="1">
    <citation type="submission" date="2015-06" db="EMBL/GenBank/DDBJ databases">
        <title>Genome sequence of Mycobacterium conceptionense strain MLE.</title>
        <authorList>
            <person name="Greninger A.L."/>
            <person name="Cunningham G."/>
            <person name="Chiu C.Y."/>
            <person name="Miller S."/>
        </authorList>
    </citation>
    <scope>NUCLEOTIDE SEQUENCE [LARGE SCALE GENOMIC DNA]</scope>
    <source>
        <strain evidence="3 4">MLE</strain>
    </source>
</reference>
<feature type="compositionally biased region" description="Basic and acidic residues" evidence="1">
    <location>
        <begin position="192"/>
        <end position="204"/>
    </location>
</feature>
<dbReference type="Proteomes" id="UP000037594">
    <property type="component" value="Unassembled WGS sequence"/>
</dbReference>
<evidence type="ECO:0000256" key="1">
    <source>
        <dbReference type="SAM" id="MobiDB-lite"/>
    </source>
</evidence>
<evidence type="ECO:0000313" key="4">
    <source>
        <dbReference type="Proteomes" id="UP000037594"/>
    </source>
</evidence>
<feature type="region of interest" description="Disordered" evidence="1">
    <location>
        <begin position="191"/>
        <end position="210"/>
    </location>
</feature>
<gene>
    <name evidence="3" type="ORF">ACT17_05730</name>
</gene>
<feature type="domain" description="DUF7159" evidence="2">
    <location>
        <begin position="3"/>
        <end position="101"/>
    </location>
</feature>
<dbReference type="PATRIC" id="fig|451644.5.peg.1153"/>
<dbReference type="RefSeq" id="WP_047038437.1">
    <property type="nucleotide sequence ID" value="NZ_LFOD01000003.1"/>
</dbReference>